<evidence type="ECO:0000256" key="4">
    <source>
        <dbReference type="ARBA" id="ARBA00022692"/>
    </source>
</evidence>
<evidence type="ECO:0000256" key="3">
    <source>
        <dbReference type="ARBA" id="ARBA00022679"/>
    </source>
</evidence>
<dbReference type="InterPro" id="IPR018584">
    <property type="entry name" value="GT87"/>
</dbReference>
<dbReference type="EMBL" id="JBHUER010000001">
    <property type="protein sequence ID" value="MFD1701606.1"/>
    <property type="molecule type" value="Genomic_DNA"/>
</dbReference>
<evidence type="ECO:0000256" key="2">
    <source>
        <dbReference type="ARBA" id="ARBA00022475"/>
    </source>
</evidence>
<dbReference type="RefSeq" id="WP_378796189.1">
    <property type="nucleotide sequence ID" value="NZ_JBHUER010000001.1"/>
</dbReference>
<comment type="subcellular location">
    <subcellularLocation>
        <location evidence="1">Cell membrane</location>
        <topology evidence="1">Multi-pass membrane protein</topology>
    </subcellularLocation>
</comment>
<protein>
    <submittedName>
        <fullName evidence="9">Glycosyltransferase family 87 protein</fullName>
        <ecNumber evidence="9">2.4.-.-</ecNumber>
    </submittedName>
</protein>
<feature type="transmembrane region" description="Helical" evidence="8">
    <location>
        <begin position="305"/>
        <end position="334"/>
    </location>
</feature>
<name>A0ABW4K4K0_9HYPH</name>
<gene>
    <name evidence="9" type="ORF">ACFSCV_01175</name>
</gene>
<feature type="transmembrane region" description="Helical" evidence="8">
    <location>
        <begin position="110"/>
        <end position="129"/>
    </location>
</feature>
<keyword evidence="3 9" id="KW-0808">Transferase</keyword>
<proteinExistence type="inferred from homology"/>
<feature type="transmembrane region" description="Helical" evidence="8">
    <location>
        <begin position="275"/>
        <end position="293"/>
    </location>
</feature>
<evidence type="ECO:0000256" key="6">
    <source>
        <dbReference type="ARBA" id="ARBA00023136"/>
    </source>
</evidence>
<organism evidence="9 10">
    <name type="scientific">Methylopila henanensis</name>
    <dbReference type="NCBI Taxonomy" id="873516"/>
    <lineage>
        <taxon>Bacteria</taxon>
        <taxon>Pseudomonadati</taxon>
        <taxon>Pseudomonadota</taxon>
        <taxon>Alphaproteobacteria</taxon>
        <taxon>Hyphomicrobiales</taxon>
        <taxon>Methylopilaceae</taxon>
        <taxon>Methylopila</taxon>
    </lineage>
</organism>
<keyword evidence="10" id="KW-1185">Reference proteome</keyword>
<feature type="transmembrane region" description="Helical" evidence="8">
    <location>
        <begin position="346"/>
        <end position="379"/>
    </location>
</feature>
<keyword evidence="5 8" id="KW-1133">Transmembrane helix</keyword>
<evidence type="ECO:0000313" key="10">
    <source>
        <dbReference type="Proteomes" id="UP001597308"/>
    </source>
</evidence>
<reference evidence="10" key="1">
    <citation type="journal article" date="2019" name="Int. J. Syst. Evol. Microbiol.">
        <title>The Global Catalogue of Microorganisms (GCM) 10K type strain sequencing project: providing services to taxonomists for standard genome sequencing and annotation.</title>
        <authorList>
            <consortium name="The Broad Institute Genomics Platform"/>
            <consortium name="The Broad Institute Genome Sequencing Center for Infectious Disease"/>
            <person name="Wu L."/>
            <person name="Ma J."/>
        </authorList>
    </citation>
    <scope>NUCLEOTIDE SEQUENCE [LARGE SCALE GENOMIC DNA]</scope>
    <source>
        <strain evidence="10">KCTC 23707</strain>
    </source>
</reference>
<dbReference type="EC" id="2.4.-.-" evidence="9"/>
<keyword evidence="4 8" id="KW-0812">Transmembrane</keyword>
<sequence length="394" mass="41508">MSPSARRLLIEVTLAGLLFAAVLVVRFFLPAGNWEDVTGHPLGRDFINVWGAPRVAAEHGAAALGDLLRYPNLLQDVFGQPLKMYFNWSYPPHALIVLQPFSWPPYGGALALWTLGGLAALAAVVAAGLPAGARRIGALAAALSPAAFWCVVTGQNGLLLGAALLAAVACIDRRPIVAGVLIGLLTIKPQLGLLIPIALIAAGAWRVIAAAAATALALSALALLLYGVEPWRLWLTTTADYQLALLSDISAFHRFMMVSIAPSGAIADLPSSPTWSLQGLGLVVAAAAVWTTFRRTSDVATRALVLTIAAALATPYAFNYDLCALTGAVIWWMARREELVGAERRAAGLLLLLPVAIVPLHMIGAPIAPLALAYGLFLAMPRRRRLPSLTPAQA</sequence>
<evidence type="ECO:0000256" key="7">
    <source>
        <dbReference type="ARBA" id="ARBA00024033"/>
    </source>
</evidence>
<dbReference type="Pfam" id="PF09594">
    <property type="entry name" value="GT87"/>
    <property type="match status" value="1"/>
</dbReference>
<accession>A0ABW4K4K0</accession>
<feature type="transmembrane region" description="Helical" evidence="8">
    <location>
        <begin position="175"/>
        <end position="200"/>
    </location>
</feature>
<keyword evidence="9" id="KW-0328">Glycosyltransferase</keyword>
<feature type="transmembrane region" description="Helical" evidence="8">
    <location>
        <begin position="136"/>
        <end position="169"/>
    </location>
</feature>
<feature type="transmembrane region" description="Helical" evidence="8">
    <location>
        <begin position="207"/>
        <end position="228"/>
    </location>
</feature>
<dbReference type="Proteomes" id="UP001597308">
    <property type="component" value="Unassembled WGS sequence"/>
</dbReference>
<keyword evidence="2" id="KW-1003">Cell membrane</keyword>
<feature type="transmembrane region" description="Helical" evidence="8">
    <location>
        <begin position="12"/>
        <end position="29"/>
    </location>
</feature>
<dbReference type="GO" id="GO:0016757">
    <property type="term" value="F:glycosyltransferase activity"/>
    <property type="evidence" value="ECO:0007669"/>
    <property type="project" value="UniProtKB-KW"/>
</dbReference>
<evidence type="ECO:0000256" key="5">
    <source>
        <dbReference type="ARBA" id="ARBA00022989"/>
    </source>
</evidence>
<comment type="similarity">
    <text evidence="7">Belongs to the glycosyltransferase 87 family.</text>
</comment>
<keyword evidence="6 8" id="KW-0472">Membrane</keyword>
<comment type="caution">
    <text evidence="9">The sequence shown here is derived from an EMBL/GenBank/DDBJ whole genome shotgun (WGS) entry which is preliminary data.</text>
</comment>
<evidence type="ECO:0000313" key="9">
    <source>
        <dbReference type="EMBL" id="MFD1701606.1"/>
    </source>
</evidence>
<evidence type="ECO:0000256" key="8">
    <source>
        <dbReference type="SAM" id="Phobius"/>
    </source>
</evidence>
<evidence type="ECO:0000256" key="1">
    <source>
        <dbReference type="ARBA" id="ARBA00004651"/>
    </source>
</evidence>